<evidence type="ECO:0000313" key="2">
    <source>
        <dbReference type="EMBL" id="SUE95887.1"/>
    </source>
</evidence>
<dbReference type="Pfam" id="PF18406">
    <property type="entry name" value="DUF1281_C"/>
    <property type="match status" value="1"/>
</dbReference>
<evidence type="ECO:0000313" key="3">
    <source>
        <dbReference type="Proteomes" id="UP000254260"/>
    </source>
</evidence>
<organism evidence="2 3">
    <name type="scientific">Ectopseudomonas mendocina</name>
    <name type="common">Pseudomonas mendocina</name>
    <dbReference type="NCBI Taxonomy" id="300"/>
    <lineage>
        <taxon>Bacteria</taxon>
        <taxon>Pseudomonadati</taxon>
        <taxon>Pseudomonadota</taxon>
        <taxon>Gammaproteobacteria</taxon>
        <taxon>Pseudomonadales</taxon>
        <taxon>Pseudomonadaceae</taxon>
        <taxon>Ectopseudomonas</taxon>
    </lineage>
</organism>
<dbReference type="EMBL" id="UGUU01000002">
    <property type="protein sequence ID" value="SUE95887.1"/>
    <property type="molecule type" value="Genomic_DNA"/>
</dbReference>
<protein>
    <recommendedName>
        <fullName evidence="1">YubB ferredoxin-like domain-containing protein</fullName>
    </recommendedName>
</protein>
<dbReference type="Proteomes" id="UP000254260">
    <property type="component" value="Unassembled WGS sequence"/>
</dbReference>
<sequence length="288" mass="33159">MPNHVSQRMTLVGPHAAVQKFRTAHFIHGHPAGLQGEIDTFEKKTVDMAALQARVDAGETLSEDEQRELNWWNNWGAGYHKRQAEEAKESLAKIEAGEPGTMFSLDSFSPVAPFIFQGGLTLEDEKRTGRRNWYVDNRRRFGTKWDAYSCVVREEVTDLGDGNSKFVFYYETAWSQPSPILDLIAQAYPDLHVTLEYLDEGWCFWGVRYSYGYEVVDNEHTEYKGDVSAFKELMWLERNIGGWDDERFAEFLKDLDDDERNFVPEELRDPALLGTEKPGTLLLGYQTH</sequence>
<gene>
    <name evidence="2" type="ORF">NCTC10899_05128</name>
</gene>
<proteinExistence type="predicted"/>
<reference evidence="2 3" key="1">
    <citation type="submission" date="2018-06" db="EMBL/GenBank/DDBJ databases">
        <authorList>
            <consortium name="Pathogen Informatics"/>
            <person name="Doyle S."/>
        </authorList>
    </citation>
    <scope>NUCLEOTIDE SEQUENCE [LARGE SCALE GENOMIC DNA]</scope>
    <source>
        <strain evidence="2 3">NCTC10899</strain>
    </source>
</reference>
<dbReference type="InterPro" id="IPR041329">
    <property type="entry name" value="YubB_C"/>
</dbReference>
<dbReference type="OrthoDB" id="7992117at2"/>
<name>A0A379PM90_ECTME</name>
<dbReference type="AlphaFoldDB" id="A0A379PM90"/>
<dbReference type="RefSeq" id="WP_115292743.1">
    <property type="nucleotide sequence ID" value="NZ_UGUU01000002.1"/>
</dbReference>
<feature type="domain" description="YubB ferredoxin-like" evidence="1">
    <location>
        <begin position="164"/>
        <end position="225"/>
    </location>
</feature>
<evidence type="ECO:0000259" key="1">
    <source>
        <dbReference type="Pfam" id="PF18406"/>
    </source>
</evidence>
<accession>A0A379PM90</accession>